<accession>A0AAJ0EX40</accession>
<gene>
    <name evidence="1" type="ORF">BDP55DRAFT_661090</name>
</gene>
<dbReference type="AlphaFoldDB" id="A0AAJ0EX40"/>
<sequence>MGAMAGAATDEEYMARISAFLAGQTRLRQKKELLRPRASMSAPFAACASHLCLLWTRIDLPPLAI</sequence>
<name>A0AAJ0EX40_9PEZI</name>
<comment type="caution">
    <text evidence="1">The sequence shown here is derived from an EMBL/GenBank/DDBJ whole genome shotgun (WGS) entry which is preliminary data.</text>
</comment>
<organism evidence="1 2">
    <name type="scientific">Colletotrichum godetiae</name>
    <dbReference type="NCBI Taxonomy" id="1209918"/>
    <lineage>
        <taxon>Eukaryota</taxon>
        <taxon>Fungi</taxon>
        <taxon>Dikarya</taxon>
        <taxon>Ascomycota</taxon>
        <taxon>Pezizomycotina</taxon>
        <taxon>Sordariomycetes</taxon>
        <taxon>Hypocreomycetidae</taxon>
        <taxon>Glomerellales</taxon>
        <taxon>Glomerellaceae</taxon>
        <taxon>Colletotrichum</taxon>
        <taxon>Colletotrichum acutatum species complex</taxon>
    </lineage>
</organism>
<proteinExistence type="predicted"/>
<dbReference type="RefSeq" id="XP_060430946.1">
    <property type="nucleotide sequence ID" value="XM_060574691.1"/>
</dbReference>
<dbReference type="GeneID" id="85459217"/>
<reference evidence="1" key="1">
    <citation type="submission" date="2021-06" db="EMBL/GenBank/DDBJ databases">
        <title>Comparative genomics, transcriptomics and evolutionary studies reveal genomic signatures of adaptation to plant cell wall in hemibiotrophic fungi.</title>
        <authorList>
            <consortium name="DOE Joint Genome Institute"/>
            <person name="Baroncelli R."/>
            <person name="Diaz J.F."/>
            <person name="Benocci T."/>
            <person name="Peng M."/>
            <person name="Battaglia E."/>
            <person name="Haridas S."/>
            <person name="Andreopoulos W."/>
            <person name="Labutti K."/>
            <person name="Pangilinan J."/>
            <person name="Floch G.L."/>
            <person name="Makela M.R."/>
            <person name="Henrissat B."/>
            <person name="Grigoriev I.V."/>
            <person name="Crouch J.A."/>
            <person name="De Vries R.P."/>
            <person name="Sukno S.A."/>
            <person name="Thon M.R."/>
        </authorList>
    </citation>
    <scope>NUCLEOTIDE SEQUENCE</scope>
    <source>
        <strain evidence="1">CBS 193.32</strain>
    </source>
</reference>
<evidence type="ECO:0000313" key="1">
    <source>
        <dbReference type="EMBL" id="KAK1676943.1"/>
    </source>
</evidence>
<keyword evidence="2" id="KW-1185">Reference proteome</keyword>
<dbReference type="Proteomes" id="UP001224890">
    <property type="component" value="Unassembled WGS sequence"/>
</dbReference>
<protein>
    <submittedName>
        <fullName evidence="1">Uncharacterized protein</fullName>
    </submittedName>
</protein>
<evidence type="ECO:0000313" key="2">
    <source>
        <dbReference type="Proteomes" id="UP001224890"/>
    </source>
</evidence>
<dbReference type="EMBL" id="JAHMHR010000016">
    <property type="protein sequence ID" value="KAK1676943.1"/>
    <property type="molecule type" value="Genomic_DNA"/>
</dbReference>